<gene>
    <name evidence="12" type="ORF">EWV75_08185</name>
</gene>
<feature type="compositionally biased region" description="Polar residues" evidence="8">
    <location>
        <begin position="389"/>
        <end position="398"/>
    </location>
</feature>
<dbReference type="GO" id="GO:0046872">
    <property type="term" value="F:metal ion binding"/>
    <property type="evidence" value="ECO:0007669"/>
    <property type="project" value="UniProtKB-KW"/>
</dbReference>
<keyword evidence="6" id="KW-0238">DNA-binding</keyword>
<dbReference type="InterPro" id="IPR010095">
    <property type="entry name" value="Cas12f1-like_TNB"/>
</dbReference>
<evidence type="ECO:0000256" key="8">
    <source>
        <dbReference type="SAM" id="MobiDB-lite"/>
    </source>
</evidence>
<dbReference type="InterPro" id="IPR021027">
    <property type="entry name" value="Transposase_put_HTH"/>
</dbReference>
<dbReference type="InterPro" id="IPR001959">
    <property type="entry name" value="Transposase"/>
</dbReference>
<evidence type="ECO:0000256" key="1">
    <source>
        <dbReference type="ARBA" id="ARBA00008761"/>
    </source>
</evidence>
<dbReference type="EMBL" id="SFAT01000087">
    <property type="protein sequence ID" value="TRU97870.1"/>
    <property type="molecule type" value="Genomic_DNA"/>
</dbReference>
<organism evidence="12 13">
    <name type="scientific">Microcystis wesenbergii Mw_QC_S_20081001_S30D</name>
    <dbReference type="NCBI Taxonomy" id="2486245"/>
    <lineage>
        <taxon>Bacteria</taxon>
        <taxon>Bacillati</taxon>
        <taxon>Cyanobacteriota</taxon>
        <taxon>Cyanophyceae</taxon>
        <taxon>Oscillatoriophycideae</taxon>
        <taxon>Chroococcales</taxon>
        <taxon>Microcystaceae</taxon>
        <taxon>Microcystis</taxon>
    </lineage>
</organism>
<feature type="domain" description="Probable transposase IS891/IS1136/IS1341" evidence="9">
    <location>
        <begin position="168"/>
        <end position="282"/>
    </location>
</feature>
<evidence type="ECO:0000256" key="7">
    <source>
        <dbReference type="ARBA" id="ARBA00023172"/>
    </source>
</evidence>
<proteinExistence type="inferred from homology"/>
<evidence type="ECO:0000256" key="5">
    <source>
        <dbReference type="ARBA" id="ARBA00022833"/>
    </source>
</evidence>
<dbReference type="PANTHER" id="PTHR30405">
    <property type="entry name" value="TRANSPOSASE"/>
    <property type="match status" value="1"/>
</dbReference>
<reference evidence="12 13" key="1">
    <citation type="submission" date="2019-01" db="EMBL/GenBank/DDBJ databases">
        <title>Coherence of Microcystis species and biogeography revealed through population genomics.</title>
        <authorList>
            <person name="Perez-Carrascal O.M."/>
            <person name="Terrat Y."/>
            <person name="Giani A."/>
            <person name="Fortin N."/>
            <person name="Tromas N."/>
            <person name="Shapiro B.J."/>
        </authorList>
    </citation>
    <scope>NUCLEOTIDE SEQUENCE [LARGE SCALE GENOMIC DNA]</scope>
    <source>
        <strain evidence="12">Mw_QC_S_20081001_S30D</strain>
    </source>
</reference>
<protein>
    <submittedName>
        <fullName evidence="12">Transposase</fullName>
    </submittedName>
</protein>
<evidence type="ECO:0000259" key="10">
    <source>
        <dbReference type="Pfam" id="PF07282"/>
    </source>
</evidence>
<keyword evidence="3" id="KW-0815">Transposition</keyword>
<dbReference type="GO" id="GO:0003677">
    <property type="term" value="F:DNA binding"/>
    <property type="evidence" value="ECO:0007669"/>
    <property type="project" value="UniProtKB-KW"/>
</dbReference>
<dbReference type="NCBIfam" id="NF040570">
    <property type="entry name" value="guided_TnpB"/>
    <property type="match status" value="1"/>
</dbReference>
<keyword evidence="4" id="KW-0479">Metal-binding</keyword>
<keyword evidence="7" id="KW-0233">DNA recombination</keyword>
<feature type="region of interest" description="Disordered" evidence="8">
    <location>
        <begin position="217"/>
        <end position="237"/>
    </location>
</feature>
<dbReference type="Proteomes" id="UP000320523">
    <property type="component" value="Unassembled WGS sequence"/>
</dbReference>
<feature type="region of interest" description="Disordered" evidence="8">
    <location>
        <begin position="368"/>
        <end position="398"/>
    </location>
</feature>
<feature type="domain" description="Transposase putative helix-turn-helix" evidence="11">
    <location>
        <begin position="1"/>
        <end position="46"/>
    </location>
</feature>
<accession>A0A552JQ45</accession>
<comment type="similarity">
    <text evidence="2">In the N-terminal section; belongs to the transposase 2 family.</text>
</comment>
<evidence type="ECO:0000259" key="9">
    <source>
        <dbReference type="Pfam" id="PF01385"/>
    </source>
</evidence>
<dbReference type="Pfam" id="PF01385">
    <property type="entry name" value="OrfB_IS605"/>
    <property type="match status" value="1"/>
</dbReference>
<evidence type="ECO:0000313" key="12">
    <source>
        <dbReference type="EMBL" id="TRU97870.1"/>
    </source>
</evidence>
<comment type="caution">
    <text evidence="12">The sequence shown here is derived from an EMBL/GenBank/DDBJ whole genome shotgun (WGS) entry which is preliminary data.</text>
</comment>
<feature type="domain" description="Cas12f1-like TNB" evidence="10">
    <location>
        <begin position="294"/>
        <end position="361"/>
    </location>
</feature>
<evidence type="ECO:0000259" key="11">
    <source>
        <dbReference type="Pfam" id="PF12323"/>
    </source>
</evidence>
<dbReference type="PANTHER" id="PTHR30405:SF25">
    <property type="entry name" value="RNA-GUIDED DNA ENDONUCLEASE INSQ-RELATED"/>
    <property type="match status" value="1"/>
</dbReference>
<evidence type="ECO:0000256" key="2">
    <source>
        <dbReference type="ARBA" id="ARBA00011044"/>
    </source>
</evidence>
<dbReference type="GO" id="GO:0006310">
    <property type="term" value="P:DNA recombination"/>
    <property type="evidence" value="ECO:0007669"/>
    <property type="project" value="UniProtKB-KW"/>
</dbReference>
<dbReference type="NCBIfam" id="TIGR01766">
    <property type="entry name" value="IS200/IS605 family accessory protein TnpB-like domain"/>
    <property type="match status" value="1"/>
</dbReference>
<sequence>MKARYQYRLYPTNQQKRLLSQLFGCVRVVWNDTLAYCQELYQQGEKKPKYTELSKRLTQIKKTKEKVWLTEVSSIPLQQSLRDLETAYSNFFASCKGERKGKKVKPPKFKKRKSKQSARFTDNGFTVNQHHVTLAKIGDLKVVWSRPLPSKPSSVTVIKDAAERYFLSFVVEIQPETLSDNEQAVGIDLGIATFATLDTGEKIEAPKPLKKRLKRLKKAQRNLSRKQKGSKRREKARKRVAKIHAKIKDTRTDFLHKLSTRIVRENQTIVLEDLNTSGMVKNRKLSRAISDLGWRSFRDMLSAKSDKYGRNFRIISRWEPTSQRCSCCGNIGGKKALNIREWECLFCGTFHDRDINAAVNIKVAGGHSETLNGRRGKRKTSVKEAASREASTPLTRPF</sequence>
<evidence type="ECO:0000256" key="6">
    <source>
        <dbReference type="ARBA" id="ARBA00023125"/>
    </source>
</evidence>
<name>A0A552JQ45_9CHRO</name>
<evidence type="ECO:0000256" key="3">
    <source>
        <dbReference type="ARBA" id="ARBA00022578"/>
    </source>
</evidence>
<comment type="similarity">
    <text evidence="1">In the C-terminal section; belongs to the transposase 35 family.</text>
</comment>
<dbReference type="GO" id="GO:0032196">
    <property type="term" value="P:transposition"/>
    <property type="evidence" value="ECO:0007669"/>
    <property type="project" value="UniProtKB-KW"/>
</dbReference>
<evidence type="ECO:0000313" key="13">
    <source>
        <dbReference type="Proteomes" id="UP000320523"/>
    </source>
</evidence>
<keyword evidence="5" id="KW-0862">Zinc</keyword>
<dbReference type="AlphaFoldDB" id="A0A552JQ45"/>
<evidence type="ECO:0000256" key="4">
    <source>
        <dbReference type="ARBA" id="ARBA00022723"/>
    </source>
</evidence>
<dbReference type="InterPro" id="IPR051399">
    <property type="entry name" value="RNA-guided_DNA_endo/Transpos"/>
</dbReference>
<dbReference type="Pfam" id="PF12323">
    <property type="entry name" value="HTH_OrfB_IS605"/>
    <property type="match status" value="1"/>
</dbReference>
<dbReference type="Pfam" id="PF07282">
    <property type="entry name" value="Cas12f1-like_TNB"/>
    <property type="match status" value="1"/>
</dbReference>